<dbReference type="RefSeq" id="WP_015904197.1">
    <property type="nucleotide sequence ID" value="NC_012108.1"/>
</dbReference>
<evidence type="ECO:0000313" key="1">
    <source>
        <dbReference type="EMBL" id="ACN15429.1"/>
    </source>
</evidence>
<dbReference type="EMBL" id="CP001087">
    <property type="protein sequence ID" value="ACN15429.1"/>
    <property type="molecule type" value="Genomic_DNA"/>
</dbReference>
<dbReference type="GO" id="GO:0000287">
    <property type="term" value="F:magnesium ion binding"/>
    <property type="evidence" value="ECO:0007669"/>
    <property type="project" value="TreeGrafter"/>
</dbReference>
<dbReference type="InterPro" id="IPR023214">
    <property type="entry name" value="HAD_sf"/>
</dbReference>
<dbReference type="SUPFAM" id="SSF56784">
    <property type="entry name" value="HAD-like"/>
    <property type="match status" value="1"/>
</dbReference>
<name>C0QET7_DESAH</name>
<dbReference type="KEGG" id="dat:HRM2_23340"/>
<dbReference type="STRING" id="177437.HRM2_23340"/>
<dbReference type="eggNOG" id="COG0561">
    <property type="taxonomic scope" value="Bacteria"/>
</dbReference>
<dbReference type="Pfam" id="PF08282">
    <property type="entry name" value="Hydrolase_3"/>
    <property type="match status" value="1"/>
</dbReference>
<sequence>MTCAMFITDLDGTLLNDDKGISARNLAALAALGDMGIVRVVATGRSWFSFIQALENLDLSGPRDSFPIDYVIFSTGAGIMAYPSMELVCDHALSSEEVHRIAGCFDTRKMDYMIHRPIPHTRDFLFHSHGRDNPDFTSRVDLYKPWATPLGPKGINGFGRATQLLAVVPEQEAFGVFEQISSELAGLSVVRATSPLDHKSLWIEVFPRGVSKSHGAAWLVKRLGMGPENVVAVGNDYNDLDLLQWAGKGFVVANAPADLKSRFTMVQSNNRSGVAAAINITPFVSGCHSR</sequence>
<dbReference type="InterPro" id="IPR036412">
    <property type="entry name" value="HAD-like_sf"/>
</dbReference>
<dbReference type="AlphaFoldDB" id="C0QET7"/>
<dbReference type="GO" id="GO:0016791">
    <property type="term" value="F:phosphatase activity"/>
    <property type="evidence" value="ECO:0007669"/>
    <property type="project" value="TreeGrafter"/>
</dbReference>
<dbReference type="HOGENOM" id="CLU_044146_1_2_7"/>
<accession>C0QET7</accession>
<dbReference type="PANTHER" id="PTHR10000">
    <property type="entry name" value="PHOSPHOSERINE PHOSPHATASE"/>
    <property type="match status" value="1"/>
</dbReference>
<reference evidence="1 2" key="1">
    <citation type="journal article" date="2009" name="Environ. Microbiol.">
        <title>Genome sequence of Desulfobacterium autotrophicum HRM2, a marine sulfate reducer oxidizing organic carbon completely to carbon dioxide.</title>
        <authorList>
            <person name="Strittmatter A.W."/>
            <person name="Liesegang H."/>
            <person name="Rabus R."/>
            <person name="Decker I."/>
            <person name="Amann J."/>
            <person name="Andres S."/>
            <person name="Henne A."/>
            <person name="Fricke W.F."/>
            <person name="Martinez-Arias R."/>
            <person name="Bartels D."/>
            <person name="Goesmann A."/>
            <person name="Krause L."/>
            <person name="Puehler A."/>
            <person name="Klenk H.P."/>
            <person name="Richter M."/>
            <person name="Schuler M."/>
            <person name="Gloeckner F.O."/>
            <person name="Meyerdierks A."/>
            <person name="Gottschalk G."/>
            <person name="Amann R."/>
        </authorList>
    </citation>
    <scope>NUCLEOTIDE SEQUENCE [LARGE SCALE GENOMIC DNA]</scope>
    <source>
        <strain evidence="2">ATCC 43914 / DSM 3382 / HRM2</strain>
    </source>
</reference>
<organism evidence="1 2">
    <name type="scientific">Desulforapulum autotrophicum (strain ATCC 43914 / DSM 3382 / VKM B-1955 / HRM2)</name>
    <name type="common">Desulfobacterium autotrophicum</name>
    <dbReference type="NCBI Taxonomy" id="177437"/>
    <lineage>
        <taxon>Bacteria</taxon>
        <taxon>Pseudomonadati</taxon>
        <taxon>Thermodesulfobacteriota</taxon>
        <taxon>Desulfobacteria</taxon>
        <taxon>Desulfobacterales</taxon>
        <taxon>Desulfobacteraceae</taxon>
        <taxon>Desulforapulum</taxon>
    </lineage>
</organism>
<dbReference type="PANTHER" id="PTHR10000:SF8">
    <property type="entry name" value="HAD SUPERFAMILY HYDROLASE-LIKE, TYPE 3"/>
    <property type="match status" value="1"/>
</dbReference>
<keyword evidence="2" id="KW-1185">Reference proteome</keyword>
<gene>
    <name evidence="1" type="ordered locus">HRM2_23340</name>
</gene>
<dbReference type="GO" id="GO:0005829">
    <property type="term" value="C:cytosol"/>
    <property type="evidence" value="ECO:0007669"/>
    <property type="project" value="TreeGrafter"/>
</dbReference>
<dbReference type="Proteomes" id="UP000000442">
    <property type="component" value="Chromosome"/>
</dbReference>
<dbReference type="Gene3D" id="3.30.1240.10">
    <property type="match status" value="1"/>
</dbReference>
<proteinExistence type="predicted"/>
<evidence type="ECO:0000313" key="2">
    <source>
        <dbReference type="Proteomes" id="UP000000442"/>
    </source>
</evidence>
<protein>
    <submittedName>
        <fullName evidence="1">Periplasmic soluble lytic transglycosylase fused to ABC-type amino acid-binding protein (SLT domain fusion protein)</fullName>
    </submittedName>
</protein>
<dbReference type="Gene3D" id="3.40.50.1000">
    <property type="entry name" value="HAD superfamily/HAD-like"/>
    <property type="match status" value="1"/>
</dbReference>